<evidence type="ECO:0000313" key="3">
    <source>
        <dbReference type="Proteomes" id="UP000887116"/>
    </source>
</evidence>
<keyword evidence="3" id="KW-1185">Reference proteome</keyword>
<keyword evidence="1" id="KW-0472">Membrane</keyword>
<keyword evidence="1" id="KW-1133">Transmembrane helix</keyword>
<accession>A0A8X6HGN2</accession>
<evidence type="ECO:0000313" key="2">
    <source>
        <dbReference type="EMBL" id="GFR23432.1"/>
    </source>
</evidence>
<organism evidence="2 3">
    <name type="scientific">Trichonephila clavata</name>
    <name type="common">Joro spider</name>
    <name type="synonym">Nephila clavata</name>
    <dbReference type="NCBI Taxonomy" id="2740835"/>
    <lineage>
        <taxon>Eukaryota</taxon>
        <taxon>Metazoa</taxon>
        <taxon>Ecdysozoa</taxon>
        <taxon>Arthropoda</taxon>
        <taxon>Chelicerata</taxon>
        <taxon>Arachnida</taxon>
        <taxon>Araneae</taxon>
        <taxon>Araneomorphae</taxon>
        <taxon>Entelegynae</taxon>
        <taxon>Araneoidea</taxon>
        <taxon>Nephilidae</taxon>
        <taxon>Trichonephila</taxon>
    </lineage>
</organism>
<reference evidence="2" key="1">
    <citation type="submission" date="2020-07" db="EMBL/GenBank/DDBJ databases">
        <title>Multicomponent nature underlies the extraordinary mechanical properties of spider dragline silk.</title>
        <authorList>
            <person name="Kono N."/>
            <person name="Nakamura H."/>
            <person name="Mori M."/>
            <person name="Yoshida Y."/>
            <person name="Ohtoshi R."/>
            <person name="Malay A.D."/>
            <person name="Moran D.A.P."/>
            <person name="Tomita M."/>
            <person name="Numata K."/>
            <person name="Arakawa K."/>
        </authorList>
    </citation>
    <scope>NUCLEOTIDE SEQUENCE</scope>
</reference>
<dbReference type="Proteomes" id="UP000887116">
    <property type="component" value="Unassembled WGS sequence"/>
</dbReference>
<name>A0A8X6HGN2_TRICU</name>
<sequence>MEHFSRNNDISSVFLVEKPNKFNQNWYYLLVSSKAKHLVEYWLNVFIEISSNFKGILMFPIEISNITKKILHKDPNNWKIIVAATKTGGYRQVVLKENKMIFTRLVPFTNDNSPGIIAGGIYQEVQDTIRSLTKFGFEKNNPIDLCIIVSEDIKASLSVINFSENSVNILTPYELGKLLGAELAISEKDNFCDTIILFHSFKNKLAAIFNTKETKEFYLFNYLYLNSPQIFLYFALVLVVINALCLLNLYSNFSVANNLSAKQSTLNNQLTKLSQSYNVKKIDEIYDFININNILSKIEYSPLAQVKYVEKLKVSGIELRSFEWNYNEAKSYITTTLRFNLRSGTNISYQYEKLRKNLNDNFRTYDINISDLPAAKGQNLSIDVEIGEAICEGIIESIEICKEYSCRQHIGNEDFIEHKILGLNSGNLCVYIEKQGNDEMVCHHSQYGMMIEKRYFESILKVGNQEIDDFIDIANLRAKECFFINNQKPSYTDRDDIIREAVESDFDVLSQYSNVKSIFFDEEPVNRIVNEMEKFNLRSSRAAKEEVSDNFDCKVVSLDSILYLSPDTWKIWVNGKLFINTKDLKVHSVTENCVTFVWAVDQKAIKKHANDSQNVYLGQGSVMFTLYPKQKFDLDSLSIK</sequence>
<dbReference type="EMBL" id="BMAO01018426">
    <property type="protein sequence ID" value="GFR23432.1"/>
    <property type="molecule type" value="Genomic_DNA"/>
</dbReference>
<gene>
    <name evidence="2" type="ORF">TNCT_625281</name>
</gene>
<comment type="caution">
    <text evidence="2">The sequence shown here is derived from an EMBL/GenBank/DDBJ whole genome shotgun (WGS) entry which is preliminary data.</text>
</comment>
<proteinExistence type="predicted"/>
<keyword evidence="1" id="KW-0812">Transmembrane</keyword>
<evidence type="ECO:0000256" key="1">
    <source>
        <dbReference type="SAM" id="Phobius"/>
    </source>
</evidence>
<feature type="transmembrane region" description="Helical" evidence="1">
    <location>
        <begin position="230"/>
        <end position="250"/>
    </location>
</feature>
<dbReference type="OrthoDB" id="6411206at2759"/>
<protein>
    <submittedName>
        <fullName evidence="2">Probable tRNA N6-adenosine threonylcarbamoyltransferase, mitochondrial</fullName>
    </submittedName>
</protein>
<dbReference type="AlphaFoldDB" id="A0A8X6HGN2"/>